<dbReference type="Gene3D" id="1.25.60.10">
    <property type="entry name" value="MgtE N-terminal domain-like"/>
    <property type="match status" value="1"/>
</dbReference>
<dbReference type="SUPFAM" id="SSF54631">
    <property type="entry name" value="CBS-domain pair"/>
    <property type="match status" value="1"/>
</dbReference>
<comment type="caution">
    <text evidence="2">The sequence shown here is derived from an EMBL/GenBank/DDBJ whole genome shotgun (WGS) entry which is preliminary data.</text>
</comment>
<dbReference type="Gene3D" id="2.30.30.240">
    <property type="entry name" value="PRC-barrel domain"/>
    <property type="match status" value="1"/>
</dbReference>
<dbReference type="InterPro" id="IPR006668">
    <property type="entry name" value="Mg_transptr_MgtE_intracell_dom"/>
</dbReference>
<dbReference type="SUPFAM" id="SSF158791">
    <property type="entry name" value="MgtE N-terminal domain-like"/>
    <property type="match status" value="1"/>
</dbReference>
<feature type="domain" description="Magnesium transporter MgtE intracellular" evidence="1">
    <location>
        <begin position="200"/>
        <end position="303"/>
    </location>
</feature>
<keyword evidence="3" id="KW-1185">Reference proteome</keyword>
<dbReference type="Pfam" id="PF03448">
    <property type="entry name" value="MgtE_N"/>
    <property type="match status" value="1"/>
</dbReference>
<reference evidence="3" key="1">
    <citation type="journal article" date="2019" name="Int. J. Syst. Evol. Microbiol.">
        <title>The Global Catalogue of Microorganisms (GCM) 10K type strain sequencing project: providing services to taxonomists for standard genome sequencing and annotation.</title>
        <authorList>
            <consortium name="The Broad Institute Genomics Platform"/>
            <consortium name="The Broad Institute Genome Sequencing Center for Infectious Disease"/>
            <person name="Wu L."/>
            <person name="Ma J."/>
        </authorList>
    </citation>
    <scope>NUCLEOTIDE SEQUENCE [LARGE SCALE GENOMIC DNA]</scope>
    <source>
        <strain evidence="3">CGMCC 1.16026</strain>
    </source>
</reference>
<evidence type="ECO:0000313" key="3">
    <source>
        <dbReference type="Proteomes" id="UP001596391"/>
    </source>
</evidence>
<dbReference type="SMART" id="SM00924">
    <property type="entry name" value="MgtE_N"/>
    <property type="match status" value="1"/>
</dbReference>
<dbReference type="InterPro" id="IPR000644">
    <property type="entry name" value="CBS_dom"/>
</dbReference>
<dbReference type="Pfam" id="PF00571">
    <property type="entry name" value="CBS"/>
    <property type="match status" value="1"/>
</dbReference>
<dbReference type="InterPro" id="IPR006669">
    <property type="entry name" value="MgtE_transporter"/>
</dbReference>
<dbReference type="EMBL" id="JBHSWI010000001">
    <property type="protein sequence ID" value="MFC6644077.1"/>
    <property type="molecule type" value="Genomic_DNA"/>
</dbReference>
<dbReference type="PANTHER" id="PTHR43773">
    <property type="entry name" value="MAGNESIUM TRANSPORTER MGTE"/>
    <property type="match status" value="1"/>
</dbReference>
<dbReference type="PANTHER" id="PTHR43773:SF1">
    <property type="entry name" value="MAGNESIUM TRANSPORTER MGTE"/>
    <property type="match status" value="1"/>
</dbReference>
<protein>
    <submittedName>
        <fullName evidence="2">Magnesium transporter MgtE N-terminal domain-containing protein</fullName>
    </submittedName>
</protein>
<dbReference type="InterPro" id="IPR011033">
    <property type="entry name" value="PRC_barrel-like_sf"/>
</dbReference>
<dbReference type="Proteomes" id="UP001596391">
    <property type="component" value="Unassembled WGS sequence"/>
</dbReference>
<proteinExistence type="predicted"/>
<dbReference type="InterPro" id="IPR038076">
    <property type="entry name" value="MgtE_N_sf"/>
</dbReference>
<evidence type="ECO:0000313" key="2">
    <source>
        <dbReference type="EMBL" id="MFC6644077.1"/>
    </source>
</evidence>
<organism evidence="2 3">
    <name type="scientific">Granulicella cerasi</name>
    <dbReference type="NCBI Taxonomy" id="741063"/>
    <lineage>
        <taxon>Bacteria</taxon>
        <taxon>Pseudomonadati</taxon>
        <taxon>Acidobacteriota</taxon>
        <taxon>Terriglobia</taxon>
        <taxon>Terriglobales</taxon>
        <taxon>Acidobacteriaceae</taxon>
        <taxon>Granulicella</taxon>
    </lineage>
</organism>
<sequence length="424" mass="47042">MSDLHTIPTSVSTLVGMRVLDADGKNCGRVHEFAVSIDHDGAHVAGLILDQHRSGTKHRVMLPIGEVIIPRLSDRTLRTDVCPTDHANMNDYLLLERDLLDQQIIDVDGRKVVRVNDVNLAWEKRGRGKGKAVGLRIEEVEVGLRGALRRLLKGLPPESVEKLAEKLPARVIPWTCVDLIERDPARRVRLKIGQERLSALHPSDIAAILEELAPAEREAVFTALPEETAAEALEEIDPKLQKELLSGMDSEHAAEIIEEMDPGAAADVLSELSDEETEAILEELEPEERQDIEELLEYEPDSAAGQMTTDFVSAAKHATVADAVQALREFEGDPDTITEIYLTGEDDKFDGVVTLPRLLLAKPETSLHLLTEIHRVSCDQKTNHWEVAALFDKYNLRSLPVLDHRGRVAGAIHAEQVIAQLRED</sequence>
<dbReference type="SUPFAM" id="SSF50346">
    <property type="entry name" value="PRC-barrel domain"/>
    <property type="match status" value="1"/>
</dbReference>
<dbReference type="CDD" id="cd04606">
    <property type="entry name" value="CBS_pair_Mg_transporter"/>
    <property type="match status" value="1"/>
</dbReference>
<dbReference type="InterPro" id="IPR046342">
    <property type="entry name" value="CBS_dom_sf"/>
</dbReference>
<dbReference type="Gene3D" id="3.10.580.10">
    <property type="entry name" value="CBS-domain"/>
    <property type="match status" value="1"/>
</dbReference>
<evidence type="ECO:0000259" key="1">
    <source>
        <dbReference type="SMART" id="SM00924"/>
    </source>
</evidence>
<accession>A0ABW1Z6I3</accession>
<name>A0ABW1Z6I3_9BACT</name>
<dbReference type="RefSeq" id="WP_263370544.1">
    <property type="nucleotide sequence ID" value="NZ_JAGSYD010000002.1"/>
</dbReference>
<gene>
    <name evidence="2" type="ORF">ACFQBQ_00390</name>
</gene>